<dbReference type="AlphaFoldDB" id="A0A1C6T613"/>
<reference evidence="2" key="1">
    <citation type="submission" date="2016-06" db="EMBL/GenBank/DDBJ databases">
        <authorList>
            <person name="Varghese N."/>
            <person name="Submissions Spin"/>
        </authorList>
    </citation>
    <scope>NUCLEOTIDE SEQUENCE [LARGE SCALE GENOMIC DNA]</scope>
    <source>
        <strain evidence="2">DSM 45431</strain>
    </source>
</reference>
<dbReference type="SUPFAM" id="SSF48576">
    <property type="entry name" value="Terpenoid synthases"/>
    <property type="match status" value="1"/>
</dbReference>
<evidence type="ECO:0000313" key="2">
    <source>
        <dbReference type="Proteomes" id="UP000199413"/>
    </source>
</evidence>
<sequence>MSPVTRSAPLDGVDQLTMAAEQGRICALAAKGQRDLQECADAYPELFAPREFDPALCGNIAMTMAFSAPWCDPGQLRIANRLVLWIFALDWLIDYDAKSREAVDRLTGRCLAVADGATPKPDDALGRFLAELRDELAAARAYPTHGPMWRAELRRVLDAMVREWDWKQAGADRLPNLDEYLANAANLASTVVNVVHWIHIGDPVTLARLDELVTVSDEVQRILRLVNDLATYERDVRWGDLNALLLVSDPDQVRRRAEELVGSARALLAPLRESCPVQADYLTRQLGFSCGFYGSTDFWGKT</sequence>
<dbReference type="Pfam" id="PF19086">
    <property type="entry name" value="Terpene_syn_C_2"/>
    <property type="match status" value="1"/>
</dbReference>
<proteinExistence type="predicted"/>
<dbReference type="Gene3D" id="1.10.600.10">
    <property type="entry name" value="Farnesyl Diphosphate Synthase"/>
    <property type="match status" value="1"/>
</dbReference>
<evidence type="ECO:0000313" key="1">
    <source>
        <dbReference type="EMBL" id="SCL36963.1"/>
    </source>
</evidence>
<name>A0A1C6T613_9ACTN</name>
<organism evidence="1 2">
    <name type="scientific">Micromonospora rhizosphaerae</name>
    <dbReference type="NCBI Taxonomy" id="568872"/>
    <lineage>
        <taxon>Bacteria</taxon>
        <taxon>Bacillati</taxon>
        <taxon>Actinomycetota</taxon>
        <taxon>Actinomycetes</taxon>
        <taxon>Micromonosporales</taxon>
        <taxon>Micromonosporaceae</taxon>
        <taxon>Micromonospora</taxon>
    </lineage>
</organism>
<gene>
    <name evidence="1" type="ORF">GA0070624_5710</name>
</gene>
<dbReference type="STRING" id="568872.GA0070624_5710"/>
<dbReference type="InterPro" id="IPR008949">
    <property type="entry name" value="Isoprenoid_synthase_dom_sf"/>
</dbReference>
<dbReference type="EMBL" id="FMHV01000002">
    <property type="protein sequence ID" value="SCL36963.1"/>
    <property type="molecule type" value="Genomic_DNA"/>
</dbReference>
<accession>A0A1C6T613</accession>
<protein>
    <submittedName>
        <fullName evidence="1">Terpene synthase family, metal binding domain</fullName>
    </submittedName>
</protein>
<keyword evidence="2" id="KW-1185">Reference proteome</keyword>
<dbReference type="Proteomes" id="UP000199413">
    <property type="component" value="Unassembled WGS sequence"/>
</dbReference>